<name>A0A8T9BEG7_9HELO</name>
<feature type="region of interest" description="Disordered" evidence="1">
    <location>
        <begin position="27"/>
        <end position="69"/>
    </location>
</feature>
<dbReference type="InterPro" id="IPR024242">
    <property type="entry name" value="NCE101"/>
</dbReference>
<evidence type="ECO:0000256" key="1">
    <source>
        <dbReference type="SAM" id="MobiDB-lite"/>
    </source>
</evidence>
<proteinExistence type="predicted"/>
<evidence type="ECO:0000313" key="3">
    <source>
        <dbReference type="Proteomes" id="UP000469559"/>
    </source>
</evidence>
<reference evidence="2 3" key="1">
    <citation type="submission" date="2018-05" db="EMBL/GenBank/DDBJ databases">
        <title>Whole genome sequencing for identification of molecular markers to develop diagnostic detection tools for the regulated plant pathogen Lachnellula willkommii.</title>
        <authorList>
            <person name="Giroux E."/>
            <person name="Bilodeau G."/>
        </authorList>
    </citation>
    <scope>NUCLEOTIDE SEQUENCE [LARGE SCALE GENOMIC DNA]</scope>
    <source>
        <strain evidence="2 3">CBS 203.66</strain>
    </source>
</reference>
<comment type="caution">
    <text evidence="2">The sequence shown here is derived from an EMBL/GenBank/DDBJ whole genome shotgun (WGS) entry which is preliminary data.</text>
</comment>
<dbReference type="GO" id="GO:0009306">
    <property type="term" value="P:protein secretion"/>
    <property type="evidence" value="ECO:0007669"/>
    <property type="project" value="InterPro"/>
</dbReference>
<accession>A0A8T9BEG7</accession>
<organism evidence="2 3">
    <name type="scientific">Lachnellula arida</name>
    <dbReference type="NCBI Taxonomy" id="1316785"/>
    <lineage>
        <taxon>Eukaryota</taxon>
        <taxon>Fungi</taxon>
        <taxon>Dikarya</taxon>
        <taxon>Ascomycota</taxon>
        <taxon>Pezizomycotina</taxon>
        <taxon>Leotiomycetes</taxon>
        <taxon>Helotiales</taxon>
        <taxon>Lachnaceae</taxon>
        <taxon>Lachnellula</taxon>
    </lineage>
</organism>
<keyword evidence="3" id="KW-1185">Reference proteome</keyword>
<dbReference type="AlphaFoldDB" id="A0A8T9BEG7"/>
<sequence length="96" mass="10615">MPPQTHIISRTLDPLFALAIGLGAAATRINREEKEAGRSTKETVDNGLREGGGKGEGKEKERERERGCGKERNLADLRFRRIGFPRTAVVGVEKKE</sequence>
<dbReference type="Pfam" id="PF11654">
    <property type="entry name" value="NCE101"/>
    <property type="match status" value="1"/>
</dbReference>
<evidence type="ECO:0000313" key="2">
    <source>
        <dbReference type="EMBL" id="TVY18095.1"/>
    </source>
</evidence>
<gene>
    <name evidence="2" type="ORF">LARI1_G001994</name>
</gene>
<feature type="compositionally biased region" description="Basic and acidic residues" evidence="1">
    <location>
        <begin position="29"/>
        <end position="69"/>
    </location>
</feature>
<dbReference type="Proteomes" id="UP000469559">
    <property type="component" value="Unassembled WGS sequence"/>
</dbReference>
<dbReference type="EMBL" id="QGMF01000197">
    <property type="protein sequence ID" value="TVY18095.1"/>
    <property type="molecule type" value="Genomic_DNA"/>
</dbReference>
<protein>
    <submittedName>
        <fullName evidence="2">Uncharacterized protein</fullName>
    </submittedName>
</protein>